<dbReference type="RefSeq" id="WP_139326108.1">
    <property type="nucleotide sequence ID" value="NZ_FTOV01000002.1"/>
</dbReference>
<dbReference type="Proteomes" id="UP000185781">
    <property type="component" value="Unassembled WGS sequence"/>
</dbReference>
<evidence type="ECO:0008006" key="3">
    <source>
        <dbReference type="Google" id="ProtNLM"/>
    </source>
</evidence>
<proteinExistence type="predicted"/>
<organism evidence="1 2">
    <name type="scientific">Chryseobacterium gambrini</name>
    <dbReference type="NCBI Taxonomy" id="373672"/>
    <lineage>
        <taxon>Bacteria</taxon>
        <taxon>Pseudomonadati</taxon>
        <taxon>Bacteroidota</taxon>
        <taxon>Flavobacteriia</taxon>
        <taxon>Flavobacteriales</taxon>
        <taxon>Weeksellaceae</taxon>
        <taxon>Chryseobacterium group</taxon>
        <taxon>Chryseobacterium</taxon>
    </lineage>
</organism>
<sequence>MKKKSVILLLLFMISCEKNKIVKETTENRDSLTTNTNIFSKIAEDKQKKYESQKIKNLNSKYYTKFDTVLINNENDFSLKLSKQDFNKIVDNHPEFFDELIQSPDITYRNFGADFSSEAGQDQYYNLYAYFLAQENGVEKNARHRKKLIRIYSAINSIFAYLANGGTFFGHQQSRLVADAEYAVYLHSESDNNQSKDEYDVSKQKKLYIQSLRQMIDDEVKIDKESTEQEKKERIQKLNEFVNEADLLITNLFYLRCAQHFQYHYY</sequence>
<dbReference type="EMBL" id="FTOV01000002">
    <property type="protein sequence ID" value="SIS76603.1"/>
    <property type="molecule type" value="Genomic_DNA"/>
</dbReference>
<evidence type="ECO:0000313" key="1">
    <source>
        <dbReference type="EMBL" id="SIS76603.1"/>
    </source>
</evidence>
<dbReference type="PROSITE" id="PS51257">
    <property type="entry name" value="PROKAR_LIPOPROTEIN"/>
    <property type="match status" value="1"/>
</dbReference>
<dbReference type="STRING" id="373672.SAMN05421785_102457"/>
<gene>
    <name evidence="1" type="ORF">SAMN05421785_102457</name>
</gene>
<name>A0A1N7LRV2_9FLAO</name>
<protein>
    <recommendedName>
        <fullName evidence="3">Lipoprotein</fullName>
    </recommendedName>
</protein>
<accession>A0A1N7LRV2</accession>
<evidence type="ECO:0000313" key="2">
    <source>
        <dbReference type="Proteomes" id="UP000185781"/>
    </source>
</evidence>
<reference evidence="1 2" key="1">
    <citation type="submission" date="2017-01" db="EMBL/GenBank/DDBJ databases">
        <authorList>
            <person name="Mah S.A."/>
            <person name="Swanson W.J."/>
            <person name="Moy G.W."/>
            <person name="Vacquier V.D."/>
        </authorList>
    </citation>
    <scope>NUCLEOTIDE SEQUENCE [LARGE SCALE GENOMIC DNA]</scope>
    <source>
        <strain evidence="1 2">DSM 18014</strain>
    </source>
</reference>
<dbReference type="AlphaFoldDB" id="A0A1N7LRV2"/>
<dbReference type="OrthoDB" id="676889at2"/>